<evidence type="ECO:0000313" key="8">
    <source>
        <dbReference type="RefSeq" id="XP_021811196.1"/>
    </source>
</evidence>
<dbReference type="InterPro" id="IPR036855">
    <property type="entry name" value="Znf_CCCH_sf"/>
</dbReference>
<proteinExistence type="predicted"/>
<evidence type="ECO:0000256" key="4">
    <source>
        <dbReference type="PROSITE-ProRule" id="PRU00723"/>
    </source>
</evidence>
<feature type="domain" description="C3H1-type" evidence="6">
    <location>
        <begin position="6"/>
        <end position="32"/>
    </location>
</feature>
<dbReference type="RefSeq" id="XP_021811196.1">
    <property type="nucleotide sequence ID" value="XM_021955504.1"/>
</dbReference>
<dbReference type="InterPro" id="IPR045868">
    <property type="entry name" value="Znf_C3H13/40"/>
</dbReference>
<gene>
    <name evidence="8" type="primary">LOC110754443</name>
</gene>
<dbReference type="GO" id="GO:0008270">
    <property type="term" value="F:zinc ion binding"/>
    <property type="evidence" value="ECO:0007669"/>
    <property type="project" value="UniProtKB-KW"/>
</dbReference>
<dbReference type="SMART" id="SM00356">
    <property type="entry name" value="ZnF_C3H1"/>
    <property type="match status" value="1"/>
</dbReference>
<dbReference type="AlphaFoldDB" id="A0A6P5SCB5"/>
<evidence type="ECO:0000256" key="1">
    <source>
        <dbReference type="ARBA" id="ARBA00022723"/>
    </source>
</evidence>
<sequence length="442" mass="49911">MVERKLFKTKLCVLYQRGRCARESCSFAHGQAELRRFSGSFDGRQDSGGDDLRDKLDRRYSPRRRYSPERDAGGRHVLHAEYSPSRSLERENFEYSFGNSKRRKKQHLDGQSDISGSLRISNETEHEAKEANSRGFREEQVQLKQLQSEINMLDHRRSQLGVYLEEKSQEVDSLTSKIEELEAQLYKEKEECKRISSKVKKFVKAHSRNSRIQDQLKRSQVRLNKLGDQLALDIYGIDVNEEDSSINIVSDGDGETTGFPVTPHNERLNDASPSKIRLEAIRDYAKESKQSAHSTRGHLTTSSRPKKLSRWNIHPAQSNFDKKNEAVNNAIGSPKQLANEGKHDRRKTASSSILSADMLKISESAPVVPSTSMAAHPVDTEVEIEPEDKIEMVGKASGKIEEGAAYKNMSFSLPLPPPPPIPKNNCSQYEGDDEIIDVQGAD</sequence>
<evidence type="ECO:0000256" key="3">
    <source>
        <dbReference type="ARBA" id="ARBA00022833"/>
    </source>
</evidence>
<keyword evidence="2 4" id="KW-0863">Zinc-finger</keyword>
<dbReference type="Gene3D" id="4.10.1000.10">
    <property type="entry name" value="Zinc finger, CCCH-type"/>
    <property type="match status" value="1"/>
</dbReference>
<feature type="region of interest" description="Disordered" evidence="5">
    <location>
        <begin position="410"/>
        <end position="430"/>
    </location>
</feature>
<dbReference type="Proteomes" id="UP000515124">
    <property type="component" value="Unplaced"/>
</dbReference>
<feature type="compositionally biased region" description="Basic and acidic residues" evidence="5">
    <location>
        <begin position="122"/>
        <end position="137"/>
    </location>
</feature>
<evidence type="ECO:0000256" key="5">
    <source>
        <dbReference type="SAM" id="MobiDB-lite"/>
    </source>
</evidence>
<evidence type="ECO:0000256" key="2">
    <source>
        <dbReference type="ARBA" id="ARBA00022771"/>
    </source>
</evidence>
<feature type="zinc finger region" description="C3H1-type" evidence="4">
    <location>
        <begin position="6"/>
        <end position="32"/>
    </location>
</feature>
<dbReference type="GeneID" id="110754443"/>
<dbReference type="KEGG" id="pavi:110754443"/>
<reference evidence="8" key="1">
    <citation type="submission" date="2025-08" db="UniProtKB">
        <authorList>
            <consortium name="RefSeq"/>
        </authorList>
    </citation>
    <scope>IDENTIFICATION</scope>
</reference>
<feature type="region of interest" description="Disordered" evidence="5">
    <location>
        <begin position="286"/>
        <end position="312"/>
    </location>
</feature>
<keyword evidence="7" id="KW-1185">Reference proteome</keyword>
<keyword evidence="3 4" id="KW-0862">Zinc</keyword>
<protein>
    <submittedName>
        <fullName evidence="8">Zinc finger CCCH domain-containing protein 13 isoform X1</fullName>
    </submittedName>
</protein>
<dbReference type="SUPFAM" id="SSF90229">
    <property type="entry name" value="CCCH zinc finger"/>
    <property type="match status" value="1"/>
</dbReference>
<organism evidence="7 8">
    <name type="scientific">Prunus avium</name>
    <name type="common">Cherry</name>
    <name type="synonym">Cerasus avium</name>
    <dbReference type="NCBI Taxonomy" id="42229"/>
    <lineage>
        <taxon>Eukaryota</taxon>
        <taxon>Viridiplantae</taxon>
        <taxon>Streptophyta</taxon>
        <taxon>Embryophyta</taxon>
        <taxon>Tracheophyta</taxon>
        <taxon>Spermatophyta</taxon>
        <taxon>Magnoliopsida</taxon>
        <taxon>eudicotyledons</taxon>
        <taxon>Gunneridae</taxon>
        <taxon>Pentapetalae</taxon>
        <taxon>rosids</taxon>
        <taxon>fabids</taxon>
        <taxon>Rosales</taxon>
        <taxon>Rosaceae</taxon>
        <taxon>Amygdaloideae</taxon>
        <taxon>Amygdaleae</taxon>
        <taxon>Prunus</taxon>
    </lineage>
</organism>
<name>A0A6P5SCB5_PRUAV</name>
<keyword evidence="1 4" id="KW-0479">Metal-binding</keyword>
<dbReference type="PROSITE" id="PS50103">
    <property type="entry name" value="ZF_C3H1"/>
    <property type="match status" value="1"/>
</dbReference>
<dbReference type="PANTHER" id="PTHR38160">
    <property type="entry name" value="ZINC FINGER CCCH DOMAIN-CONTAINING PROTEIN 40"/>
    <property type="match status" value="1"/>
</dbReference>
<dbReference type="InterPro" id="IPR000571">
    <property type="entry name" value="Znf_CCCH"/>
</dbReference>
<feature type="compositionally biased region" description="Polar residues" evidence="5">
    <location>
        <begin position="112"/>
        <end position="121"/>
    </location>
</feature>
<feature type="region of interest" description="Disordered" evidence="5">
    <location>
        <begin position="39"/>
        <end position="74"/>
    </location>
</feature>
<dbReference type="PANTHER" id="PTHR38160:SF1">
    <property type="entry name" value="ZINC FINGER CCCH DOMAIN-CONTAINING PROTEIN 40"/>
    <property type="match status" value="1"/>
</dbReference>
<evidence type="ECO:0000313" key="7">
    <source>
        <dbReference type="Proteomes" id="UP000515124"/>
    </source>
</evidence>
<evidence type="ECO:0000259" key="6">
    <source>
        <dbReference type="PROSITE" id="PS50103"/>
    </source>
</evidence>
<feature type="region of interest" description="Disordered" evidence="5">
    <location>
        <begin position="249"/>
        <end position="269"/>
    </location>
</feature>
<feature type="compositionally biased region" description="Basic and acidic residues" evidence="5">
    <location>
        <begin position="43"/>
        <end position="74"/>
    </location>
</feature>
<feature type="compositionally biased region" description="Polar residues" evidence="5">
    <location>
        <begin position="291"/>
        <end position="303"/>
    </location>
</feature>
<accession>A0A6P5SCB5</accession>
<feature type="region of interest" description="Disordered" evidence="5">
    <location>
        <begin position="99"/>
        <end position="137"/>
    </location>
</feature>